<sequence length="111" mass="13171">MFCRTIKVSRSLYHAFSLHATQPPEIGAIAKITLLHRMAYEKALLSSELMSLGMKVRNRHVKNYVYKNVLELQSSWNMSRAHLPNWNQLWTHFFHFCIIRPLMSWNQRSPD</sequence>
<dbReference type="AlphaFoldDB" id="A0A4Y2AG32"/>
<accession>A0A4Y2AG32</accession>
<dbReference type="Proteomes" id="UP000499080">
    <property type="component" value="Unassembled WGS sequence"/>
</dbReference>
<evidence type="ECO:0000313" key="2">
    <source>
        <dbReference type="Proteomes" id="UP000499080"/>
    </source>
</evidence>
<gene>
    <name evidence="1" type="ORF">AVEN_42824_1</name>
</gene>
<organism evidence="1 2">
    <name type="scientific">Araneus ventricosus</name>
    <name type="common">Orbweaver spider</name>
    <name type="synonym">Epeira ventricosa</name>
    <dbReference type="NCBI Taxonomy" id="182803"/>
    <lineage>
        <taxon>Eukaryota</taxon>
        <taxon>Metazoa</taxon>
        <taxon>Ecdysozoa</taxon>
        <taxon>Arthropoda</taxon>
        <taxon>Chelicerata</taxon>
        <taxon>Arachnida</taxon>
        <taxon>Araneae</taxon>
        <taxon>Araneomorphae</taxon>
        <taxon>Entelegynae</taxon>
        <taxon>Araneoidea</taxon>
        <taxon>Araneidae</taxon>
        <taxon>Araneus</taxon>
    </lineage>
</organism>
<dbReference type="EMBL" id="BGPR01000015">
    <property type="protein sequence ID" value="GBL78279.1"/>
    <property type="molecule type" value="Genomic_DNA"/>
</dbReference>
<reference evidence="1 2" key="1">
    <citation type="journal article" date="2019" name="Sci. Rep.">
        <title>Orb-weaving spider Araneus ventricosus genome elucidates the spidroin gene catalogue.</title>
        <authorList>
            <person name="Kono N."/>
            <person name="Nakamura H."/>
            <person name="Ohtoshi R."/>
            <person name="Moran D.A.P."/>
            <person name="Shinohara A."/>
            <person name="Yoshida Y."/>
            <person name="Fujiwara M."/>
            <person name="Mori M."/>
            <person name="Tomita M."/>
            <person name="Arakawa K."/>
        </authorList>
    </citation>
    <scope>NUCLEOTIDE SEQUENCE [LARGE SCALE GENOMIC DNA]</scope>
</reference>
<keyword evidence="2" id="KW-1185">Reference proteome</keyword>
<name>A0A4Y2AG32_ARAVE</name>
<protein>
    <submittedName>
        <fullName evidence="1">Uncharacterized protein</fullName>
    </submittedName>
</protein>
<comment type="caution">
    <text evidence="1">The sequence shown here is derived from an EMBL/GenBank/DDBJ whole genome shotgun (WGS) entry which is preliminary data.</text>
</comment>
<proteinExistence type="predicted"/>
<evidence type="ECO:0000313" key="1">
    <source>
        <dbReference type="EMBL" id="GBL78279.1"/>
    </source>
</evidence>